<dbReference type="PANTHER" id="PTHR31061:SF24">
    <property type="entry name" value="LD22376P"/>
    <property type="match status" value="1"/>
</dbReference>
<gene>
    <name evidence="3" type="ORF">P0Y49_14785</name>
</gene>
<keyword evidence="1" id="KW-1133">Transmembrane helix</keyword>
<feature type="transmembrane region" description="Helical" evidence="1">
    <location>
        <begin position="335"/>
        <end position="352"/>
    </location>
</feature>
<dbReference type="Pfam" id="PF16401">
    <property type="entry name" value="DUF5009"/>
    <property type="match status" value="1"/>
</dbReference>
<accession>A0AAJ5W6T6</accession>
<feature type="transmembrane region" description="Helical" evidence="1">
    <location>
        <begin position="95"/>
        <end position="113"/>
    </location>
</feature>
<dbReference type="PANTHER" id="PTHR31061">
    <property type="entry name" value="LD22376P"/>
    <property type="match status" value="1"/>
</dbReference>
<proteinExistence type="predicted"/>
<feature type="transmembrane region" description="Helical" evidence="1">
    <location>
        <begin position="364"/>
        <end position="383"/>
    </location>
</feature>
<protein>
    <submittedName>
        <fullName evidence="3">DUF5009 domain-containing protein</fullName>
    </submittedName>
</protein>
<dbReference type="AlphaFoldDB" id="A0AAJ5W6T6"/>
<keyword evidence="1" id="KW-0472">Membrane</keyword>
<dbReference type="InterPro" id="IPR032176">
    <property type="entry name" value="DUF5009"/>
</dbReference>
<name>A0AAJ5W6T6_9SPHI</name>
<feature type="transmembrane region" description="Helical" evidence="1">
    <location>
        <begin position="433"/>
        <end position="455"/>
    </location>
</feature>
<evidence type="ECO:0000256" key="1">
    <source>
        <dbReference type="SAM" id="Phobius"/>
    </source>
</evidence>
<feature type="transmembrane region" description="Helical" evidence="1">
    <location>
        <begin position="12"/>
        <end position="33"/>
    </location>
</feature>
<evidence type="ECO:0000313" key="4">
    <source>
        <dbReference type="Proteomes" id="UP001214530"/>
    </source>
</evidence>
<organism evidence="3 4">
    <name type="scientific">Candidatus Pedobacter colombiensis</name>
    <dbReference type="NCBI Taxonomy" id="3121371"/>
    <lineage>
        <taxon>Bacteria</taxon>
        <taxon>Pseudomonadati</taxon>
        <taxon>Bacteroidota</taxon>
        <taxon>Sphingobacteriia</taxon>
        <taxon>Sphingobacteriales</taxon>
        <taxon>Sphingobacteriaceae</taxon>
        <taxon>Pedobacter</taxon>
    </lineage>
</organism>
<feature type="transmembrane region" description="Helical" evidence="1">
    <location>
        <begin position="243"/>
        <end position="261"/>
    </location>
</feature>
<feature type="transmembrane region" description="Helical" evidence="1">
    <location>
        <begin position="119"/>
        <end position="137"/>
    </location>
</feature>
<sequence>MKKREEALDALRGLAILLMVLSSSISFGILPAWMYHAQVPPPYHVFKPEVPGITWVDLVFPFFLFTMGAAIPLALQKKLEEQSVLKTVLQVVQRYLLLVVFALFTFYARAWVMSGTAGWKEHLLSIGCFFVLFLMYARFNNLKNKAISSGIKIVGFALAATFLMLYPFKNGFSLSSSDIIIIVLANMAFFGTLIWWLTRNQPLLRIGILPLLMAILLTAKDAGTWNSAVFNWSPLPWMYKLYYLKYLFIVLPGTFAGEWLLNRSASPIQDLIAGAKAKLLSVGALCWLLLICNVVCLYMRWLVPNLLLTGALSLLLLQRLKGLNEGSDKTFFTKLANAGVYLLILGLFFEAFEGGIKKDISTFSYYFVNTGLAFLVLLSFTIFERLGYFSAIITYLGNNGKNPMVAYTAGNLFLIPLLKLTGTDVYLDSVASLPAGGFLRGLIFTGVVSLITLYCTRAKLFWKT</sequence>
<evidence type="ECO:0000259" key="2">
    <source>
        <dbReference type="Pfam" id="PF16401"/>
    </source>
</evidence>
<dbReference type="Proteomes" id="UP001214530">
    <property type="component" value="Chromosome"/>
</dbReference>
<dbReference type="EMBL" id="CP119313">
    <property type="protein sequence ID" value="WEK18059.1"/>
    <property type="molecule type" value="Genomic_DNA"/>
</dbReference>
<feature type="transmembrane region" description="Helical" evidence="1">
    <location>
        <begin position="282"/>
        <end position="300"/>
    </location>
</feature>
<feature type="transmembrane region" description="Helical" evidence="1">
    <location>
        <begin position="179"/>
        <end position="197"/>
    </location>
</feature>
<evidence type="ECO:0000313" key="3">
    <source>
        <dbReference type="EMBL" id="WEK18059.1"/>
    </source>
</evidence>
<feature type="transmembrane region" description="Helical" evidence="1">
    <location>
        <begin position="204"/>
        <end position="223"/>
    </location>
</feature>
<feature type="transmembrane region" description="Helical" evidence="1">
    <location>
        <begin position="149"/>
        <end position="167"/>
    </location>
</feature>
<feature type="transmembrane region" description="Helical" evidence="1">
    <location>
        <begin position="53"/>
        <end position="75"/>
    </location>
</feature>
<keyword evidence="1" id="KW-0812">Transmembrane</keyword>
<feature type="domain" description="DUF5009" evidence="2">
    <location>
        <begin position="4"/>
        <end position="260"/>
    </location>
</feature>
<reference evidence="3" key="1">
    <citation type="submission" date="2023-03" db="EMBL/GenBank/DDBJ databases">
        <title>Andean soil-derived lignocellulolytic bacterial consortium as a source of novel taxa and putative plastic-active enzymes.</title>
        <authorList>
            <person name="Diaz-Garcia L."/>
            <person name="Chuvochina M."/>
            <person name="Feuerriegel G."/>
            <person name="Bunk B."/>
            <person name="Sproer C."/>
            <person name="Streit W.R."/>
            <person name="Rodriguez L.M."/>
            <person name="Overmann J."/>
            <person name="Jimenez D.J."/>
        </authorList>
    </citation>
    <scope>NUCLEOTIDE SEQUENCE</scope>
    <source>
        <strain evidence="3">MAG 3858</strain>
    </source>
</reference>